<keyword evidence="2" id="KW-1185">Reference proteome</keyword>
<reference evidence="1 2" key="1">
    <citation type="submission" date="2012-05" db="EMBL/GenBank/DDBJ databases">
        <title>Finished chromosome of genome of Chamaesiphon sp. PCC 6605.</title>
        <authorList>
            <consortium name="US DOE Joint Genome Institute"/>
            <person name="Gugger M."/>
            <person name="Coursin T."/>
            <person name="Rippka R."/>
            <person name="Tandeau De Marsac N."/>
            <person name="Huntemann M."/>
            <person name="Wei C.-L."/>
            <person name="Han J."/>
            <person name="Detter J.C."/>
            <person name="Han C."/>
            <person name="Tapia R."/>
            <person name="Chen A."/>
            <person name="Kyrpides N."/>
            <person name="Mavromatis K."/>
            <person name="Markowitz V."/>
            <person name="Szeto E."/>
            <person name="Ivanova N."/>
            <person name="Pagani I."/>
            <person name="Pati A."/>
            <person name="Goodwin L."/>
            <person name="Nordberg H.P."/>
            <person name="Cantor M.N."/>
            <person name="Hua S.X."/>
            <person name="Woyke T."/>
            <person name="Kerfeld C.A."/>
        </authorList>
    </citation>
    <scope>NUCLEOTIDE SEQUENCE [LARGE SCALE GENOMIC DNA]</scope>
    <source>
        <strain evidence="2">ATCC 27169 / PCC 6605</strain>
    </source>
</reference>
<dbReference type="STRING" id="1173020.Cha6605_0446"/>
<dbReference type="HOGENOM" id="CLU_113629_0_0_3"/>
<evidence type="ECO:0000313" key="1">
    <source>
        <dbReference type="EMBL" id="AFY91737.1"/>
    </source>
</evidence>
<sequence length="210" mass="23616">MKAQDLTIVRLKTLIGLTKKGKYGEKVRNRAIGCSISLALIWGWGWSAIALSQSSLTPSIPEICKLDQTSLTATDRQNNPNIVTADTASPKGMTVPSLWWTSEEFPAKLVTNWVADRRQNQIYVIVNTQYWNILDYIDRYRTVDRFGRVAQSYGYNLKICNTQKIAIAHYTCDSRIDAIATTQSTPATPRNTCQIWLNGNEQNGLGVQTR</sequence>
<gene>
    <name evidence="1" type="ORF">Cha6605_0446</name>
</gene>
<organism evidence="1 2">
    <name type="scientific">Chamaesiphon minutus (strain ATCC 27169 / PCC 6605)</name>
    <dbReference type="NCBI Taxonomy" id="1173020"/>
    <lineage>
        <taxon>Bacteria</taxon>
        <taxon>Bacillati</taxon>
        <taxon>Cyanobacteriota</taxon>
        <taxon>Cyanophyceae</taxon>
        <taxon>Gomontiellales</taxon>
        <taxon>Chamaesiphonaceae</taxon>
        <taxon>Chamaesiphon</taxon>
    </lineage>
</organism>
<dbReference type="eggNOG" id="ENOG5032V94">
    <property type="taxonomic scope" value="Bacteria"/>
</dbReference>
<proteinExistence type="predicted"/>
<accession>K9U9G4</accession>
<dbReference type="OrthoDB" id="509728at2"/>
<dbReference type="AlphaFoldDB" id="K9U9G4"/>
<protein>
    <submittedName>
        <fullName evidence="1">Uncharacterized protein</fullName>
    </submittedName>
</protein>
<evidence type="ECO:0000313" key="2">
    <source>
        <dbReference type="Proteomes" id="UP000010366"/>
    </source>
</evidence>
<dbReference type="EMBL" id="CP003600">
    <property type="protein sequence ID" value="AFY91737.1"/>
    <property type="molecule type" value="Genomic_DNA"/>
</dbReference>
<dbReference type="Proteomes" id="UP000010366">
    <property type="component" value="Chromosome"/>
</dbReference>
<dbReference type="KEGG" id="cmp:Cha6605_0446"/>
<dbReference type="RefSeq" id="WP_015157931.1">
    <property type="nucleotide sequence ID" value="NC_019697.1"/>
</dbReference>
<name>K9U9G4_CHAP6</name>